<reference evidence="5 6" key="1">
    <citation type="journal article" date="2016" name="Nat. Commun.">
        <title>Thousands of microbial genomes shed light on interconnected biogeochemical processes in an aquifer system.</title>
        <authorList>
            <person name="Anantharaman K."/>
            <person name="Brown C.T."/>
            <person name="Hug L.A."/>
            <person name="Sharon I."/>
            <person name="Castelle C.J."/>
            <person name="Probst A.J."/>
            <person name="Thomas B.C."/>
            <person name="Singh A."/>
            <person name="Wilkins M.J."/>
            <person name="Karaoz U."/>
            <person name="Brodie E.L."/>
            <person name="Williams K.H."/>
            <person name="Hubbard S.S."/>
            <person name="Banfield J.F."/>
        </authorList>
    </citation>
    <scope>NUCLEOTIDE SEQUENCE [LARGE SCALE GENOMIC DNA]</scope>
</reference>
<sequence length="272" mass="29955">MKRYLTMIAILPLLLASCGTNGSSQERIQASGTIEALQVNVSAKAGGQIKGLWGREGDDVRLGDTLMVTDHVMLDLQLRQSLAGRELARIQYENDRKDDQRTSELFQKGSVTQKQRDDVNARFRASGARLEQARASADMIRKNISDCYVTAPLGGTITNSTYEIGETAGPGSILFTISKMDTVELVVYVNEKELGYVKLGQGAEIRIDTFKDKTFSGKVVYISPQAEFTPKNIQTKQDRVKQVFGVKLKIPNPEQQLKPGIPADAAIFIKGQ</sequence>
<protein>
    <recommendedName>
        <fullName evidence="7">RND efflux pump membrane fusion protein barrel-sandwich domain-containing protein</fullName>
    </recommendedName>
</protein>
<evidence type="ECO:0000313" key="6">
    <source>
        <dbReference type="Proteomes" id="UP000177230"/>
    </source>
</evidence>
<evidence type="ECO:0000313" key="5">
    <source>
        <dbReference type="EMBL" id="OGF12178.1"/>
    </source>
</evidence>
<dbReference type="InterPro" id="IPR058625">
    <property type="entry name" value="MdtA-like_BSH"/>
</dbReference>
<evidence type="ECO:0008006" key="7">
    <source>
        <dbReference type="Google" id="ProtNLM"/>
    </source>
</evidence>
<dbReference type="Proteomes" id="UP000177230">
    <property type="component" value="Unassembled WGS sequence"/>
</dbReference>
<dbReference type="InterPro" id="IPR058636">
    <property type="entry name" value="Beta-barrel_YknX"/>
</dbReference>
<dbReference type="Pfam" id="PF25990">
    <property type="entry name" value="Beta-barrel_YknX"/>
    <property type="match status" value="1"/>
</dbReference>
<dbReference type="Gene3D" id="2.40.50.100">
    <property type="match status" value="1"/>
</dbReference>
<dbReference type="Pfam" id="PF25917">
    <property type="entry name" value="BSH_RND"/>
    <property type="match status" value="1"/>
</dbReference>
<evidence type="ECO:0000256" key="1">
    <source>
        <dbReference type="ARBA" id="ARBA00009477"/>
    </source>
</evidence>
<feature type="chain" id="PRO_5009520684" description="RND efflux pump membrane fusion protein barrel-sandwich domain-containing protein" evidence="2">
    <location>
        <begin position="23"/>
        <end position="272"/>
    </location>
</feature>
<evidence type="ECO:0000259" key="3">
    <source>
        <dbReference type="Pfam" id="PF25917"/>
    </source>
</evidence>
<dbReference type="SUPFAM" id="SSF111369">
    <property type="entry name" value="HlyD-like secretion proteins"/>
    <property type="match status" value="1"/>
</dbReference>
<dbReference type="PANTHER" id="PTHR30469">
    <property type="entry name" value="MULTIDRUG RESISTANCE PROTEIN MDTA"/>
    <property type="match status" value="1"/>
</dbReference>
<dbReference type="InterPro" id="IPR006143">
    <property type="entry name" value="RND_pump_MFP"/>
</dbReference>
<dbReference type="GO" id="GO:0015562">
    <property type="term" value="F:efflux transmembrane transporter activity"/>
    <property type="evidence" value="ECO:0007669"/>
    <property type="project" value="TreeGrafter"/>
</dbReference>
<dbReference type="GO" id="GO:1990281">
    <property type="term" value="C:efflux pump complex"/>
    <property type="evidence" value="ECO:0007669"/>
    <property type="project" value="TreeGrafter"/>
</dbReference>
<name>A0A1F5RCU0_9BACT</name>
<comment type="similarity">
    <text evidence="1">Belongs to the membrane fusion protein (MFP) (TC 8.A.1) family.</text>
</comment>
<feature type="domain" description="YknX-like beta-barrel" evidence="4">
    <location>
        <begin position="189"/>
        <end position="261"/>
    </location>
</feature>
<proteinExistence type="inferred from homology"/>
<dbReference type="NCBIfam" id="TIGR01730">
    <property type="entry name" value="RND_mfp"/>
    <property type="match status" value="1"/>
</dbReference>
<comment type="caution">
    <text evidence="5">The sequence shown here is derived from an EMBL/GenBank/DDBJ whole genome shotgun (WGS) entry which is preliminary data.</text>
</comment>
<feature type="domain" description="Multidrug resistance protein MdtA-like barrel-sandwich hybrid" evidence="3">
    <location>
        <begin position="38"/>
        <end position="171"/>
    </location>
</feature>
<accession>A0A1F5RCU0</accession>
<evidence type="ECO:0000256" key="2">
    <source>
        <dbReference type="SAM" id="SignalP"/>
    </source>
</evidence>
<dbReference type="EMBL" id="MFFM01000034">
    <property type="protein sequence ID" value="OGF12178.1"/>
    <property type="molecule type" value="Genomic_DNA"/>
</dbReference>
<gene>
    <name evidence="5" type="ORF">A2024_04105</name>
</gene>
<feature type="signal peptide" evidence="2">
    <location>
        <begin position="1"/>
        <end position="22"/>
    </location>
</feature>
<dbReference type="AlphaFoldDB" id="A0A1F5RCU0"/>
<organism evidence="5 6">
    <name type="scientific">Candidatus Edwardsbacteria bacterium GWF2_54_11</name>
    <dbReference type="NCBI Taxonomy" id="1817851"/>
    <lineage>
        <taxon>Bacteria</taxon>
        <taxon>Candidatus Edwardsiibacteriota</taxon>
    </lineage>
</organism>
<keyword evidence="2" id="KW-0732">Signal</keyword>
<dbReference type="Gene3D" id="2.40.30.170">
    <property type="match status" value="1"/>
</dbReference>
<dbReference type="PANTHER" id="PTHR30469:SF33">
    <property type="entry name" value="SLR1207 PROTEIN"/>
    <property type="match status" value="1"/>
</dbReference>
<evidence type="ECO:0000259" key="4">
    <source>
        <dbReference type="Pfam" id="PF25990"/>
    </source>
</evidence>
<dbReference type="Gene3D" id="1.10.287.470">
    <property type="entry name" value="Helix hairpin bin"/>
    <property type="match status" value="1"/>
</dbReference>
<dbReference type="PROSITE" id="PS51257">
    <property type="entry name" value="PROKAR_LIPOPROTEIN"/>
    <property type="match status" value="1"/>
</dbReference>